<organism evidence="8 10">
    <name type="scientific">Coccomyxa subellipsoidea</name>
    <dbReference type="NCBI Taxonomy" id="248742"/>
    <lineage>
        <taxon>Eukaryota</taxon>
        <taxon>Viridiplantae</taxon>
        <taxon>Chlorophyta</taxon>
        <taxon>core chlorophytes</taxon>
        <taxon>Trebouxiophyceae</taxon>
        <taxon>Trebouxiophyceae incertae sedis</taxon>
        <taxon>Coccomyxaceae</taxon>
        <taxon>Coccomyxa</taxon>
    </lineage>
</organism>
<evidence type="ECO:0000313" key="8">
    <source>
        <dbReference type="EMBL" id="KAK9908312.1"/>
    </source>
</evidence>
<dbReference type="PROSITE" id="PS51032">
    <property type="entry name" value="AP2_ERF"/>
    <property type="match status" value="2"/>
</dbReference>
<reference evidence="8" key="2">
    <citation type="submission" date="2024-04" db="EMBL/GenBank/DDBJ databases">
        <authorList>
            <person name="Dal Grande F."/>
            <person name="Keller J."/>
            <person name="Delaux P.-M."/>
        </authorList>
    </citation>
    <scope>NUCLEOTIDE SEQUENCE</scope>
    <source>
        <strain evidence="8">SAG 216-7</strain>
    </source>
</reference>
<evidence type="ECO:0000256" key="3">
    <source>
        <dbReference type="ARBA" id="ARBA00023125"/>
    </source>
</evidence>
<accession>A0ABR2YN77</accession>
<evidence type="ECO:0000256" key="5">
    <source>
        <dbReference type="ARBA" id="ARBA00023242"/>
    </source>
</evidence>
<feature type="domain" description="AP2/ERF" evidence="7">
    <location>
        <begin position="179"/>
        <end position="261"/>
    </location>
</feature>
<gene>
    <name evidence="8" type="ORF">WJX75_005829</name>
    <name evidence="9" type="ORF">WJX75_008290</name>
</gene>
<evidence type="ECO:0000256" key="1">
    <source>
        <dbReference type="ARBA" id="ARBA00004123"/>
    </source>
</evidence>
<evidence type="ECO:0000256" key="4">
    <source>
        <dbReference type="ARBA" id="ARBA00023163"/>
    </source>
</evidence>
<feature type="region of interest" description="Disordered" evidence="6">
    <location>
        <begin position="1"/>
        <end position="28"/>
    </location>
</feature>
<comment type="subcellular location">
    <subcellularLocation>
        <location evidence="1">Nucleus</location>
    </subcellularLocation>
</comment>
<dbReference type="PANTHER" id="PTHR32467:SF90">
    <property type="entry name" value="AP2-LIKE ETHYLENE-RESPONSIVE TRANSCRIPTION FACTOR AIL1"/>
    <property type="match status" value="1"/>
</dbReference>
<dbReference type="EMBL" id="JALJOT010000008">
    <property type="protein sequence ID" value="KAK9908312.1"/>
    <property type="molecule type" value="Genomic_DNA"/>
</dbReference>
<keyword evidence="3" id="KW-0238">DNA-binding</keyword>
<evidence type="ECO:0000259" key="7">
    <source>
        <dbReference type="PROSITE" id="PS51032"/>
    </source>
</evidence>
<evidence type="ECO:0000256" key="2">
    <source>
        <dbReference type="ARBA" id="ARBA00023015"/>
    </source>
</evidence>
<keyword evidence="2" id="KW-0805">Transcription regulation</keyword>
<sequence>MPSGGTESKKNDSQQRARRASRGGDAKANDLSAEDWNFLLRWQGQQDEGNWTLALAERLLPVNEDFLDKEDSPTGAERKSTAAPPSKAVKGSESISAGGAAQKRQPGAAASSVYRGVSRHRLTQRWEASLWLSGKQMYLGGYVNEEDAARAYDLAALACKGPSVPTNFAAFDYEGNLSEIRGSSREEIVAWVRRRSSAFSRGRSRFRGVSGQAGHWEARIGTFGDRKNVSFGIHDTEEEAARQYDRALIIEKGRAAKTNFPLGVYDEEVSNFEKFVARRLGGCTSVAARAFLAVMALPFDETAPNGSRASLPPVREKNRGGRPRNNAASIIFASALQQSLAAKGNAAAQT</sequence>
<keyword evidence="4" id="KW-0804">Transcription</keyword>
<feature type="region of interest" description="Disordered" evidence="6">
    <location>
        <begin position="303"/>
        <end position="323"/>
    </location>
</feature>
<feature type="domain" description="AP2/ERF" evidence="7">
    <location>
        <begin position="113"/>
        <end position="169"/>
    </location>
</feature>
<dbReference type="EMBL" id="JALJOT010000008">
    <property type="protein sequence ID" value="KAK9908461.1"/>
    <property type="molecule type" value="Genomic_DNA"/>
</dbReference>
<feature type="region of interest" description="Disordered" evidence="6">
    <location>
        <begin position="67"/>
        <end position="114"/>
    </location>
</feature>
<name>A0ABR2YN77_9CHLO</name>
<dbReference type="SUPFAM" id="SSF54171">
    <property type="entry name" value="DNA-binding domain"/>
    <property type="match status" value="2"/>
</dbReference>
<dbReference type="InterPro" id="IPR036955">
    <property type="entry name" value="AP2/ERF_dom_sf"/>
</dbReference>
<dbReference type="Gene3D" id="3.30.730.10">
    <property type="entry name" value="AP2/ERF domain"/>
    <property type="match status" value="2"/>
</dbReference>
<dbReference type="InterPro" id="IPR016177">
    <property type="entry name" value="DNA-bd_dom_sf"/>
</dbReference>
<dbReference type="SMART" id="SM00380">
    <property type="entry name" value="AP2"/>
    <property type="match status" value="2"/>
</dbReference>
<comment type="caution">
    <text evidence="8">The sequence shown here is derived from an EMBL/GenBank/DDBJ whole genome shotgun (WGS) entry which is preliminary data.</text>
</comment>
<evidence type="ECO:0000313" key="9">
    <source>
        <dbReference type="EMBL" id="KAK9908461.1"/>
    </source>
</evidence>
<evidence type="ECO:0000256" key="6">
    <source>
        <dbReference type="SAM" id="MobiDB-lite"/>
    </source>
</evidence>
<evidence type="ECO:0000313" key="10">
    <source>
        <dbReference type="Proteomes" id="UP001491310"/>
    </source>
</evidence>
<dbReference type="InterPro" id="IPR001471">
    <property type="entry name" value="AP2/ERF_dom"/>
</dbReference>
<dbReference type="Proteomes" id="UP001491310">
    <property type="component" value="Unassembled WGS sequence"/>
</dbReference>
<protein>
    <recommendedName>
        <fullName evidence="7">AP2/ERF domain-containing protein</fullName>
    </recommendedName>
</protein>
<keyword evidence="10" id="KW-1185">Reference proteome</keyword>
<keyword evidence="5" id="KW-0539">Nucleus</keyword>
<proteinExistence type="predicted"/>
<feature type="compositionally biased region" description="Basic and acidic residues" evidence="6">
    <location>
        <begin position="69"/>
        <end position="80"/>
    </location>
</feature>
<dbReference type="PANTHER" id="PTHR32467">
    <property type="entry name" value="AP2-LIKE ETHYLENE-RESPONSIVE TRANSCRIPTION FACTOR"/>
    <property type="match status" value="1"/>
</dbReference>
<reference evidence="8 10" key="1">
    <citation type="journal article" date="2024" name="Nat. Commun.">
        <title>Phylogenomics reveals the evolutionary origins of lichenization in chlorophyte algae.</title>
        <authorList>
            <person name="Puginier C."/>
            <person name="Libourel C."/>
            <person name="Otte J."/>
            <person name="Skaloud P."/>
            <person name="Haon M."/>
            <person name="Grisel S."/>
            <person name="Petersen M."/>
            <person name="Berrin J.G."/>
            <person name="Delaux P.M."/>
            <person name="Dal Grande F."/>
            <person name="Keller J."/>
        </authorList>
    </citation>
    <scope>NUCLEOTIDE SEQUENCE [LARGE SCALE GENOMIC DNA]</scope>
    <source>
        <strain evidence="8 10">SAG 216-7</strain>
    </source>
</reference>